<dbReference type="Proteomes" id="UP001243844">
    <property type="component" value="Unassembled WGS sequence"/>
</dbReference>
<protein>
    <submittedName>
        <fullName evidence="6">TetR/AcrR family transcriptional regulator</fullName>
    </submittedName>
</protein>
<comment type="caution">
    <text evidence="6">The sequence shown here is derived from an EMBL/GenBank/DDBJ whole genome shotgun (WGS) entry which is preliminary data.</text>
</comment>
<dbReference type="Gene3D" id="1.10.10.60">
    <property type="entry name" value="Homeodomain-like"/>
    <property type="match status" value="1"/>
</dbReference>
<dbReference type="GO" id="GO:0003677">
    <property type="term" value="F:DNA binding"/>
    <property type="evidence" value="ECO:0007669"/>
    <property type="project" value="UniProtKB-UniRule"/>
</dbReference>
<dbReference type="SUPFAM" id="SSF48498">
    <property type="entry name" value="Tetracyclin repressor-like, C-terminal domain"/>
    <property type="match status" value="1"/>
</dbReference>
<dbReference type="Pfam" id="PF00440">
    <property type="entry name" value="TetR_N"/>
    <property type="match status" value="1"/>
</dbReference>
<accession>A0AAW8J4N2</accession>
<feature type="domain" description="HTH tetR-type" evidence="5">
    <location>
        <begin position="21"/>
        <end position="81"/>
    </location>
</feature>
<evidence type="ECO:0000313" key="7">
    <source>
        <dbReference type="Proteomes" id="UP001243844"/>
    </source>
</evidence>
<organism evidence="6 7">
    <name type="scientific">Acinetobacter rudis</name>
    <dbReference type="NCBI Taxonomy" id="632955"/>
    <lineage>
        <taxon>Bacteria</taxon>
        <taxon>Pseudomonadati</taxon>
        <taxon>Pseudomonadota</taxon>
        <taxon>Gammaproteobacteria</taxon>
        <taxon>Moraxellales</taxon>
        <taxon>Moraxellaceae</taxon>
        <taxon>Acinetobacter</taxon>
    </lineage>
</organism>
<evidence type="ECO:0000313" key="6">
    <source>
        <dbReference type="EMBL" id="MDQ8934136.1"/>
    </source>
</evidence>
<dbReference type="AlphaFoldDB" id="A0AAW8J4N2"/>
<dbReference type="InterPro" id="IPR036271">
    <property type="entry name" value="Tet_transcr_reg_TetR-rel_C_sf"/>
</dbReference>
<proteinExistence type="predicted"/>
<evidence type="ECO:0000256" key="4">
    <source>
        <dbReference type="PROSITE-ProRule" id="PRU00335"/>
    </source>
</evidence>
<dbReference type="SUPFAM" id="SSF46689">
    <property type="entry name" value="Homeodomain-like"/>
    <property type="match status" value="1"/>
</dbReference>
<evidence type="ECO:0000256" key="3">
    <source>
        <dbReference type="ARBA" id="ARBA00023163"/>
    </source>
</evidence>
<dbReference type="PANTHER" id="PTHR47506">
    <property type="entry name" value="TRANSCRIPTIONAL REGULATORY PROTEIN"/>
    <property type="match status" value="1"/>
</dbReference>
<dbReference type="InterPro" id="IPR009057">
    <property type="entry name" value="Homeodomain-like_sf"/>
</dbReference>
<dbReference type="Gene3D" id="1.10.357.10">
    <property type="entry name" value="Tetracycline Repressor, domain 2"/>
    <property type="match status" value="1"/>
</dbReference>
<reference evidence="6" key="1">
    <citation type="submission" date="2023-08" db="EMBL/GenBank/DDBJ databases">
        <title>Emergence of clinically-relevant ST2 carbapenem-resistant Acinetobacter baumannii strains in hospital sewages in Zhejiang, East of China.</title>
        <authorList>
            <person name="Kaichao C."/>
            <person name="Zhang R."/>
        </authorList>
    </citation>
    <scope>NUCLEOTIDE SEQUENCE</scope>
    <source>
        <strain evidence="6">M-RB-37</strain>
    </source>
</reference>
<keyword evidence="1" id="KW-0805">Transcription regulation</keyword>
<sequence>MLDDPGVPAREVKSKRGRPQCFDEQEVLHKAMLLFWQYGYEATSMSDLTKALNLTAPSLYRCFGDKQQLFQRCLEYYLANEACVVDRIFSDAKTAKVAIELFLYENVKRLVQENKPTGCMLLVSTMNCSEQHADLQEEIKKKRISVKEKIYQRVLQGQQAGEISSLTSVQEITDFYTTVLQGMTFQARDGVGREQLNQVAAYAMKSWELF</sequence>
<keyword evidence="2 4" id="KW-0238">DNA-binding</keyword>
<dbReference type="EMBL" id="JAVIDL010000001">
    <property type="protein sequence ID" value="MDQ8934136.1"/>
    <property type="molecule type" value="Genomic_DNA"/>
</dbReference>
<dbReference type="PANTHER" id="PTHR47506:SF1">
    <property type="entry name" value="HTH-TYPE TRANSCRIPTIONAL REGULATOR YJDC"/>
    <property type="match status" value="1"/>
</dbReference>
<evidence type="ECO:0000256" key="1">
    <source>
        <dbReference type="ARBA" id="ARBA00023015"/>
    </source>
</evidence>
<dbReference type="InterPro" id="IPR001647">
    <property type="entry name" value="HTH_TetR"/>
</dbReference>
<evidence type="ECO:0000256" key="2">
    <source>
        <dbReference type="ARBA" id="ARBA00023125"/>
    </source>
</evidence>
<name>A0AAW8J4N2_9GAMM</name>
<keyword evidence="3" id="KW-0804">Transcription</keyword>
<dbReference type="RefSeq" id="WP_308976821.1">
    <property type="nucleotide sequence ID" value="NZ_JAVIDL010000001.1"/>
</dbReference>
<gene>
    <name evidence="6" type="ORF">RFH47_00035</name>
</gene>
<dbReference type="PROSITE" id="PS50977">
    <property type="entry name" value="HTH_TETR_2"/>
    <property type="match status" value="1"/>
</dbReference>
<evidence type="ECO:0000259" key="5">
    <source>
        <dbReference type="PROSITE" id="PS50977"/>
    </source>
</evidence>
<feature type="DNA-binding region" description="H-T-H motif" evidence="4">
    <location>
        <begin position="44"/>
        <end position="63"/>
    </location>
</feature>